<comment type="caution">
    <text evidence="1">The sequence shown here is derived from an EMBL/GenBank/DDBJ whole genome shotgun (WGS) entry which is preliminary data.</text>
</comment>
<keyword evidence="2" id="KW-1185">Reference proteome</keyword>
<name>A0ACC0N497_RHOML</name>
<accession>A0ACC0N497</accession>
<sequence length="217" mass="23970">MATAGSHRQSNHSRRLKSNAEEGDKFRRLVLKFQALDMLGRNAGCGVQIVQAPYGSQCPGERSSKAGAQKHPRDTKVNLFICGGAFIDLEKTISERTVKTSFGVVWLRVGSKSFGHGFFSSSMLFSAFCGRIQRHFERFWSMQPLSVTLGVDMVADISHSHIGSCNESINCAAMLMVSPRNDKDLYRSNRTCHNLEQVAAIPKVPQKILKAYSASSL</sequence>
<reference evidence="1" key="1">
    <citation type="submission" date="2022-02" db="EMBL/GenBank/DDBJ databases">
        <title>Plant Genome Project.</title>
        <authorList>
            <person name="Zhang R.-G."/>
        </authorList>
    </citation>
    <scope>NUCLEOTIDE SEQUENCE</scope>
    <source>
        <strain evidence="1">AT1</strain>
    </source>
</reference>
<dbReference type="Proteomes" id="UP001062846">
    <property type="component" value="Chromosome 7"/>
</dbReference>
<dbReference type="EMBL" id="CM046394">
    <property type="protein sequence ID" value="KAI8548148.1"/>
    <property type="molecule type" value="Genomic_DNA"/>
</dbReference>
<gene>
    <name evidence="1" type="ORF">RHMOL_Rhmol07G0249700</name>
</gene>
<organism evidence="1 2">
    <name type="scientific">Rhododendron molle</name>
    <name type="common">Chinese azalea</name>
    <name type="synonym">Azalea mollis</name>
    <dbReference type="NCBI Taxonomy" id="49168"/>
    <lineage>
        <taxon>Eukaryota</taxon>
        <taxon>Viridiplantae</taxon>
        <taxon>Streptophyta</taxon>
        <taxon>Embryophyta</taxon>
        <taxon>Tracheophyta</taxon>
        <taxon>Spermatophyta</taxon>
        <taxon>Magnoliopsida</taxon>
        <taxon>eudicotyledons</taxon>
        <taxon>Gunneridae</taxon>
        <taxon>Pentapetalae</taxon>
        <taxon>asterids</taxon>
        <taxon>Ericales</taxon>
        <taxon>Ericaceae</taxon>
        <taxon>Ericoideae</taxon>
        <taxon>Rhodoreae</taxon>
        <taxon>Rhododendron</taxon>
    </lineage>
</organism>
<evidence type="ECO:0000313" key="2">
    <source>
        <dbReference type="Proteomes" id="UP001062846"/>
    </source>
</evidence>
<protein>
    <submittedName>
        <fullName evidence="1">Uncharacterized protein</fullName>
    </submittedName>
</protein>
<proteinExistence type="predicted"/>
<evidence type="ECO:0000313" key="1">
    <source>
        <dbReference type="EMBL" id="KAI8548148.1"/>
    </source>
</evidence>